<comment type="subunit">
    <text evidence="15">F-type ATPases have 2 components, F(1) - the catalytic core - and F(0) - the membrane proton channel. F(1) has five subunits: alpha(3), beta(3), gamma(1), delta(1), epsilon(1). F(0) has three main subunits: a(1), b(2) and c(10-14). The alpha and beta chains form an alternating ring which encloses part of the gamma chain. F(1) is attached to F(0) by a central stalk formed by the gamma and epsilon chains, while a peripheral stalk is formed by the delta and b chains.</text>
</comment>
<comment type="subcellular location">
    <subcellularLocation>
        <location evidence="15">Cell membrane</location>
        <topology evidence="15">Single-pass membrane protein</topology>
    </subcellularLocation>
    <subcellularLocation>
        <location evidence="14">Endomembrane system</location>
        <topology evidence="14">Single-pass membrane protein</topology>
    </subcellularLocation>
</comment>
<dbReference type="HAMAP" id="MF_01398">
    <property type="entry name" value="ATP_synth_b_bprime"/>
    <property type="match status" value="1"/>
</dbReference>
<dbReference type="InterPro" id="IPR002146">
    <property type="entry name" value="ATP_synth_b/b'su_bac/chlpt"/>
</dbReference>
<feature type="region of interest" description="Disordered" evidence="18">
    <location>
        <begin position="117"/>
        <end position="144"/>
    </location>
</feature>
<evidence type="ECO:0000256" key="14">
    <source>
        <dbReference type="ARBA" id="ARBA00037847"/>
    </source>
</evidence>
<keyword evidence="17" id="KW-0175">Coiled coil</keyword>
<evidence type="ECO:0000256" key="6">
    <source>
        <dbReference type="ARBA" id="ARBA00022781"/>
    </source>
</evidence>
<evidence type="ECO:0000256" key="4">
    <source>
        <dbReference type="ARBA" id="ARBA00022547"/>
    </source>
</evidence>
<comment type="function">
    <text evidence="11 15">F(1)F(0) ATP synthase produces ATP from ADP in the presence of a proton or sodium gradient. F-type ATPases consist of two structural domains, F(1) containing the extramembraneous catalytic core and F(0) containing the membrane proton channel, linked together by a central stalk and a peripheral stalk. During catalysis, ATP synthesis in the catalytic domain of F(1) is coupled via a rotary mechanism of the central stalk subunits to proton translocation.</text>
</comment>
<dbReference type="InterPro" id="IPR050059">
    <property type="entry name" value="ATP_synthase_B_chain"/>
</dbReference>
<dbReference type="InterPro" id="IPR005864">
    <property type="entry name" value="ATP_synth_F0_bsu_bac"/>
</dbReference>
<dbReference type="KEGG" id="mri:Mal4_05570"/>
<keyword evidence="20" id="KW-1185">Reference proteome</keyword>
<feature type="coiled-coil region" evidence="17">
    <location>
        <begin position="72"/>
        <end position="117"/>
    </location>
</feature>
<dbReference type="CDD" id="cd06503">
    <property type="entry name" value="ATP-synt_Fo_b"/>
    <property type="match status" value="1"/>
</dbReference>
<dbReference type="RefSeq" id="WP_197444034.1">
    <property type="nucleotide sequence ID" value="NZ_CP036275.1"/>
</dbReference>
<evidence type="ECO:0000256" key="3">
    <source>
        <dbReference type="ARBA" id="ARBA00022475"/>
    </source>
</evidence>
<gene>
    <name evidence="19" type="primary">atpF_2</name>
    <name evidence="15" type="synonym">atpF</name>
    <name evidence="19" type="ORF">Mal4_05570</name>
</gene>
<keyword evidence="7 15" id="KW-1133">Transmembrane helix</keyword>
<dbReference type="NCBIfam" id="TIGR01144">
    <property type="entry name" value="ATP_synt_b"/>
    <property type="match status" value="1"/>
</dbReference>
<dbReference type="GO" id="GO:0046933">
    <property type="term" value="F:proton-transporting ATP synthase activity, rotational mechanism"/>
    <property type="evidence" value="ECO:0007669"/>
    <property type="project" value="UniProtKB-UniRule"/>
</dbReference>
<dbReference type="GO" id="GO:0012505">
    <property type="term" value="C:endomembrane system"/>
    <property type="evidence" value="ECO:0007669"/>
    <property type="project" value="UniProtKB-SubCell"/>
</dbReference>
<evidence type="ECO:0000256" key="7">
    <source>
        <dbReference type="ARBA" id="ARBA00022989"/>
    </source>
</evidence>
<evidence type="ECO:0000256" key="15">
    <source>
        <dbReference type="HAMAP-Rule" id="MF_01398"/>
    </source>
</evidence>
<evidence type="ECO:0000256" key="5">
    <source>
        <dbReference type="ARBA" id="ARBA00022692"/>
    </source>
</evidence>
<evidence type="ECO:0000256" key="12">
    <source>
        <dbReference type="ARBA" id="ARBA00025614"/>
    </source>
</evidence>
<evidence type="ECO:0000256" key="1">
    <source>
        <dbReference type="ARBA" id="ARBA00005513"/>
    </source>
</evidence>
<dbReference type="GO" id="GO:0005886">
    <property type="term" value="C:plasma membrane"/>
    <property type="evidence" value="ECO:0007669"/>
    <property type="project" value="UniProtKB-SubCell"/>
</dbReference>
<comment type="similarity">
    <text evidence="1 15 16">Belongs to the ATPase B chain family.</text>
</comment>
<keyword evidence="5 15" id="KW-0812">Transmembrane</keyword>
<dbReference type="GO" id="GO:0045259">
    <property type="term" value="C:proton-transporting ATP synthase complex"/>
    <property type="evidence" value="ECO:0007669"/>
    <property type="project" value="UniProtKB-KW"/>
</dbReference>
<evidence type="ECO:0000256" key="13">
    <source>
        <dbReference type="ARBA" id="ARBA00026054"/>
    </source>
</evidence>
<keyword evidence="10 15" id="KW-0066">ATP synthesis</keyword>
<evidence type="ECO:0000256" key="11">
    <source>
        <dbReference type="ARBA" id="ARBA00025198"/>
    </source>
</evidence>
<evidence type="ECO:0000256" key="18">
    <source>
        <dbReference type="SAM" id="MobiDB-lite"/>
    </source>
</evidence>
<dbReference type="Proteomes" id="UP000320496">
    <property type="component" value="Chromosome"/>
</dbReference>
<keyword evidence="6 15" id="KW-0375">Hydrogen ion transport</keyword>
<dbReference type="PANTHER" id="PTHR33445">
    <property type="entry name" value="ATP SYNTHASE SUBUNIT B', CHLOROPLASTIC"/>
    <property type="match status" value="1"/>
</dbReference>
<dbReference type="AlphaFoldDB" id="A0A517Z1C9"/>
<keyword evidence="2 15" id="KW-0813">Transport</keyword>
<name>A0A517Z1C9_9PLAN</name>
<keyword evidence="4 15" id="KW-0138">CF(0)</keyword>
<accession>A0A517Z1C9</accession>
<keyword evidence="8 15" id="KW-0406">Ion transport</keyword>
<dbReference type="GO" id="GO:0046961">
    <property type="term" value="F:proton-transporting ATPase activity, rotational mechanism"/>
    <property type="evidence" value="ECO:0007669"/>
    <property type="project" value="TreeGrafter"/>
</dbReference>
<evidence type="ECO:0000256" key="17">
    <source>
        <dbReference type="SAM" id="Coils"/>
    </source>
</evidence>
<keyword evidence="3 15" id="KW-1003">Cell membrane</keyword>
<evidence type="ECO:0000256" key="2">
    <source>
        <dbReference type="ARBA" id="ARBA00022448"/>
    </source>
</evidence>
<organism evidence="19 20">
    <name type="scientific">Maioricimonas rarisocia</name>
    <dbReference type="NCBI Taxonomy" id="2528026"/>
    <lineage>
        <taxon>Bacteria</taxon>
        <taxon>Pseudomonadati</taxon>
        <taxon>Planctomycetota</taxon>
        <taxon>Planctomycetia</taxon>
        <taxon>Planctomycetales</taxon>
        <taxon>Planctomycetaceae</taxon>
        <taxon>Maioricimonas</taxon>
    </lineage>
</organism>
<evidence type="ECO:0000256" key="8">
    <source>
        <dbReference type="ARBA" id="ARBA00023065"/>
    </source>
</evidence>
<evidence type="ECO:0000313" key="19">
    <source>
        <dbReference type="EMBL" id="QDU36273.1"/>
    </source>
</evidence>
<evidence type="ECO:0000256" key="10">
    <source>
        <dbReference type="ARBA" id="ARBA00023310"/>
    </source>
</evidence>
<comment type="subunit">
    <text evidence="13">F-type ATPases have 2 components, F(1) - the catalytic core - and F(0) - the membrane proton channel. F(1) has five subunits: alpha(3), beta(3), gamma(1), delta(1), epsilon(1). F(0) has four main subunits: a(1), b(2) and c(10-14). The alpha and beta chains form an alternating ring which encloses part of the gamma chain. F(1) is attached to F(0) by a central stalk formed by the gamma and epsilon chains, while a peripheral stalk is formed by the delta and b chains.</text>
</comment>
<dbReference type="Pfam" id="PF00430">
    <property type="entry name" value="ATP-synt_B"/>
    <property type="match status" value="1"/>
</dbReference>
<proteinExistence type="inferred from homology"/>
<reference evidence="19 20" key="1">
    <citation type="submission" date="2019-02" db="EMBL/GenBank/DDBJ databases">
        <title>Deep-cultivation of Planctomycetes and their phenomic and genomic characterization uncovers novel biology.</title>
        <authorList>
            <person name="Wiegand S."/>
            <person name="Jogler M."/>
            <person name="Boedeker C."/>
            <person name="Pinto D."/>
            <person name="Vollmers J."/>
            <person name="Rivas-Marin E."/>
            <person name="Kohn T."/>
            <person name="Peeters S.H."/>
            <person name="Heuer A."/>
            <person name="Rast P."/>
            <person name="Oberbeckmann S."/>
            <person name="Bunk B."/>
            <person name="Jeske O."/>
            <person name="Meyerdierks A."/>
            <person name="Storesund J.E."/>
            <person name="Kallscheuer N."/>
            <person name="Luecker S."/>
            <person name="Lage O.M."/>
            <person name="Pohl T."/>
            <person name="Merkel B.J."/>
            <person name="Hornburger P."/>
            <person name="Mueller R.-W."/>
            <person name="Bruemmer F."/>
            <person name="Labrenz M."/>
            <person name="Spormann A.M."/>
            <person name="Op den Camp H."/>
            <person name="Overmann J."/>
            <person name="Amann R."/>
            <person name="Jetten M.S.M."/>
            <person name="Mascher T."/>
            <person name="Medema M.H."/>
            <person name="Devos D.P."/>
            <person name="Kaster A.-K."/>
            <person name="Ovreas L."/>
            <person name="Rohde M."/>
            <person name="Galperin M.Y."/>
            <person name="Jogler C."/>
        </authorList>
    </citation>
    <scope>NUCLEOTIDE SEQUENCE [LARGE SCALE GENOMIC DNA]</scope>
    <source>
        <strain evidence="19 20">Mal4</strain>
    </source>
</reference>
<comment type="function">
    <text evidence="12">Component of the F(0) channel, it forms part of the peripheral stalk, linking F(1) to F(0). The b'-subunit is a diverged and duplicated form of b found in plants and photosynthetic bacteria.</text>
</comment>
<dbReference type="EMBL" id="CP036275">
    <property type="protein sequence ID" value="QDU36273.1"/>
    <property type="molecule type" value="Genomic_DNA"/>
</dbReference>
<feature type="transmembrane region" description="Helical" evidence="15">
    <location>
        <begin position="46"/>
        <end position="65"/>
    </location>
</feature>
<evidence type="ECO:0000313" key="20">
    <source>
        <dbReference type="Proteomes" id="UP000320496"/>
    </source>
</evidence>
<keyword evidence="9 15" id="KW-0472">Membrane</keyword>
<protein>
    <recommendedName>
        <fullName evidence="15">ATP synthase subunit b</fullName>
    </recommendedName>
    <alternativeName>
        <fullName evidence="15">ATP synthase F(0) sector subunit b</fullName>
    </alternativeName>
    <alternativeName>
        <fullName evidence="15">ATPase subunit I</fullName>
    </alternativeName>
    <alternativeName>
        <fullName evidence="15">F-type ATPase subunit b</fullName>
        <shortName evidence="15">F-ATPase subunit b</shortName>
    </alternativeName>
</protein>
<sequence>MRTGRGWLRGTIAAAALAVVQQSVCLAAEAAGESPTFFGVARDDTAFWSLVTFVLFLLVLKKLGWSPFVSAMSERERKEAELIAAAEAANRESQELLNEQQGRMEALDETLREVRAEAQRDADHTRKSIRETARSESEALNRRSRLEIERSRDQALNDLFERLADKVVERTEQTLRAGLGPSEQEQLVDQAVTDFVASRG</sequence>
<dbReference type="PANTHER" id="PTHR33445:SF1">
    <property type="entry name" value="ATP SYNTHASE SUBUNIT B"/>
    <property type="match status" value="1"/>
</dbReference>
<evidence type="ECO:0000256" key="16">
    <source>
        <dbReference type="RuleBase" id="RU003848"/>
    </source>
</evidence>
<evidence type="ECO:0000256" key="9">
    <source>
        <dbReference type="ARBA" id="ARBA00023136"/>
    </source>
</evidence>